<comment type="caution">
    <text evidence="2">The sequence shown here is derived from an EMBL/GenBank/DDBJ whole genome shotgun (WGS) entry which is preliminary data.</text>
</comment>
<gene>
    <name evidence="2" type="ORF">QCO44_06940</name>
</gene>
<evidence type="ECO:0000313" key="2">
    <source>
        <dbReference type="EMBL" id="MEX5285373.1"/>
    </source>
</evidence>
<proteinExistence type="predicted"/>
<dbReference type="EMBL" id="JARVLH010000003">
    <property type="protein sequence ID" value="MEX5285373.1"/>
    <property type="molecule type" value="Genomic_DNA"/>
</dbReference>
<sequence>MKWKKLLVAVAVLLFQQVTVNAYALSDPSGVKEQALEQWCDALLAEPLPAVSLPMKTLSGRLRTEEDVAESLKGAASDKLREAVMDKIYALDETGTELTPKNYYISWQDVIVLKEMERKKTIDEQGIPVLTMQFRPLRWEYARFSPFLEPGDLKSGKVRVVIKKGEGDVLFLQAERETFYSGPESIDEKWRIVGRDNREAICQTITDVLHGEGWLTPQGEKEISHNLHRLGGWTGIIGSYGFGVLLQSKGRIVVTKDGQAFWSYEWEKQHGSDCVVW</sequence>
<feature type="chain" id="PRO_5047301575" evidence="1">
    <location>
        <begin position="25"/>
        <end position="277"/>
    </location>
</feature>
<reference evidence="2 3" key="1">
    <citation type="submission" date="2023-04" db="EMBL/GenBank/DDBJ databases">
        <title>Genome Sequence of Selenomonas sputigena ATCC 33150.</title>
        <authorList>
            <person name="Miller D.P."/>
            <person name="Anvari S."/>
            <person name="Polson S.W."/>
            <person name="Macdonald M."/>
            <person name="Mcdowell J.V."/>
        </authorList>
    </citation>
    <scope>NUCLEOTIDE SEQUENCE [LARGE SCALE GENOMIC DNA]</scope>
    <source>
        <strain evidence="2 3">ATCC 33150</strain>
    </source>
</reference>
<protein>
    <submittedName>
        <fullName evidence="2">Uncharacterized protein</fullName>
    </submittedName>
</protein>
<keyword evidence="1" id="KW-0732">Signal</keyword>
<name>A0ABV3X7B5_9FIRM</name>
<keyword evidence="3" id="KW-1185">Reference proteome</keyword>
<organism evidence="2 3">
    <name type="scientific">Selenomonas sputigena</name>
    <dbReference type="NCBI Taxonomy" id="69823"/>
    <lineage>
        <taxon>Bacteria</taxon>
        <taxon>Bacillati</taxon>
        <taxon>Bacillota</taxon>
        <taxon>Negativicutes</taxon>
        <taxon>Selenomonadales</taxon>
        <taxon>Selenomonadaceae</taxon>
        <taxon>Selenomonas</taxon>
    </lineage>
</organism>
<dbReference type="RefSeq" id="WP_368847099.1">
    <property type="nucleotide sequence ID" value="NZ_CP194411.1"/>
</dbReference>
<evidence type="ECO:0000256" key="1">
    <source>
        <dbReference type="SAM" id="SignalP"/>
    </source>
</evidence>
<evidence type="ECO:0000313" key="3">
    <source>
        <dbReference type="Proteomes" id="UP001559623"/>
    </source>
</evidence>
<feature type="signal peptide" evidence="1">
    <location>
        <begin position="1"/>
        <end position="24"/>
    </location>
</feature>
<dbReference type="Proteomes" id="UP001559623">
    <property type="component" value="Unassembled WGS sequence"/>
</dbReference>
<accession>A0ABV3X7B5</accession>